<dbReference type="Gene3D" id="3.50.50.60">
    <property type="entry name" value="FAD/NAD(P)-binding domain"/>
    <property type="match status" value="2"/>
</dbReference>
<gene>
    <name evidence="9" type="ORF">ACFO9K_06335</name>
</gene>
<evidence type="ECO:0000256" key="6">
    <source>
        <dbReference type="ARBA" id="ARBA00023284"/>
    </source>
</evidence>
<dbReference type="Pfam" id="PF07992">
    <property type="entry name" value="Pyr_redox_2"/>
    <property type="match status" value="1"/>
</dbReference>
<dbReference type="SUPFAM" id="SSF51905">
    <property type="entry name" value="FAD/NAD(P)-binding domain"/>
    <property type="match status" value="1"/>
</dbReference>
<keyword evidence="4" id="KW-0274">FAD</keyword>
<dbReference type="EMBL" id="JBHSHT010000001">
    <property type="protein sequence ID" value="MFC4823875.1"/>
    <property type="molecule type" value="Genomic_DNA"/>
</dbReference>
<dbReference type="SUPFAM" id="SSF55424">
    <property type="entry name" value="FAD/NAD-linked reductases, dimerisation (C-terminal) domain"/>
    <property type="match status" value="1"/>
</dbReference>
<proteinExistence type="inferred from homology"/>
<name>A0ABD5PZQ5_9EURY</name>
<dbReference type="Proteomes" id="UP001595945">
    <property type="component" value="Unassembled WGS sequence"/>
</dbReference>
<feature type="domain" description="FAD/NAD(P)-binding" evidence="8">
    <location>
        <begin position="5"/>
        <end position="318"/>
    </location>
</feature>
<comment type="caution">
    <text evidence="9">The sequence shown here is derived from an EMBL/GenBank/DDBJ whole genome shotgun (WGS) entry which is preliminary data.</text>
</comment>
<dbReference type="InterPro" id="IPR016156">
    <property type="entry name" value="FAD/NAD-linked_Rdtase_dimer_sf"/>
</dbReference>
<evidence type="ECO:0000256" key="5">
    <source>
        <dbReference type="ARBA" id="ARBA00023002"/>
    </source>
</evidence>
<organism evidence="9 10">
    <name type="scientific">Halorussus aquaticus</name>
    <dbReference type="NCBI Taxonomy" id="2953748"/>
    <lineage>
        <taxon>Archaea</taxon>
        <taxon>Methanobacteriati</taxon>
        <taxon>Methanobacteriota</taxon>
        <taxon>Stenosarchaea group</taxon>
        <taxon>Halobacteria</taxon>
        <taxon>Halobacteriales</taxon>
        <taxon>Haladaptataceae</taxon>
        <taxon>Halorussus</taxon>
    </lineage>
</organism>
<keyword evidence="3" id="KW-0285">Flavoprotein</keyword>
<dbReference type="InterPro" id="IPR023753">
    <property type="entry name" value="FAD/NAD-binding_dom"/>
</dbReference>
<dbReference type="PANTHER" id="PTHR43429">
    <property type="entry name" value="PYRIDINE NUCLEOTIDE-DISULFIDE OXIDOREDUCTASE DOMAIN-CONTAINING"/>
    <property type="match status" value="1"/>
</dbReference>
<dbReference type="GO" id="GO:0016491">
    <property type="term" value="F:oxidoreductase activity"/>
    <property type="evidence" value="ECO:0007669"/>
    <property type="project" value="UniProtKB-KW"/>
</dbReference>
<keyword evidence="6" id="KW-0676">Redox-active center</keyword>
<evidence type="ECO:0000256" key="4">
    <source>
        <dbReference type="ARBA" id="ARBA00022827"/>
    </source>
</evidence>
<dbReference type="InterPro" id="IPR050260">
    <property type="entry name" value="FAD-bd_OxRdtase"/>
</dbReference>
<feature type="domain" description="Pyridine nucleotide-disulphide oxidoreductase dimerisation" evidence="7">
    <location>
        <begin position="360"/>
        <end position="457"/>
    </location>
</feature>
<keyword evidence="5" id="KW-0560">Oxidoreductase</keyword>
<dbReference type="InterPro" id="IPR036188">
    <property type="entry name" value="FAD/NAD-bd_sf"/>
</dbReference>
<dbReference type="AlphaFoldDB" id="A0ABD5PZQ5"/>
<evidence type="ECO:0000259" key="7">
    <source>
        <dbReference type="Pfam" id="PF02852"/>
    </source>
</evidence>
<dbReference type="InterPro" id="IPR004099">
    <property type="entry name" value="Pyr_nucl-diS_OxRdtase_dimer"/>
</dbReference>
<dbReference type="GeneID" id="73047135"/>
<reference evidence="9 10" key="1">
    <citation type="journal article" date="2019" name="Int. J. Syst. Evol. Microbiol.">
        <title>The Global Catalogue of Microorganisms (GCM) 10K type strain sequencing project: providing services to taxonomists for standard genome sequencing and annotation.</title>
        <authorList>
            <consortium name="The Broad Institute Genomics Platform"/>
            <consortium name="The Broad Institute Genome Sequencing Center for Infectious Disease"/>
            <person name="Wu L."/>
            <person name="Ma J."/>
        </authorList>
    </citation>
    <scope>NUCLEOTIDE SEQUENCE [LARGE SCALE GENOMIC DNA]</scope>
    <source>
        <strain evidence="9 10">XZYJ18</strain>
    </source>
</reference>
<dbReference type="PRINTS" id="PR00411">
    <property type="entry name" value="PNDRDTASEI"/>
</dbReference>
<evidence type="ECO:0000256" key="3">
    <source>
        <dbReference type="ARBA" id="ARBA00022630"/>
    </source>
</evidence>
<evidence type="ECO:0000313" key="10">
    <source>
        <dbReference type="Proteomes" id="UP001595945"/>
    </source>
</evidence>
<evidence type="ECO:0000313" key="9">
    <source>
        <dbReference type="EMBL" id="MFC4823875.1"/>
    </source>
</evidence>
<dbReference type="RefSeq" id="WP_254270096.1">
    <property type="nucleotide sequence ID" value="NZ_CP100401.1"/>
</dbReference>
<evidence type="ECO:0000256" key="1">
    <source>
        <dbReference type="ARBA" id="ARBA00001974"/>
    </source>
</evidence>
<evidence type="ECO:0000256" key="2">
    <source>
        <dbReference type="ARBA" id="ARBA00009130"/>
    </source>
</evidence>
<dbReference type="PANTHER" id="PTHR43429:SF1">
    <property type="entry name" value="NAD(P)H SULFUR OXIDOREDUCTASE (COA-DEPENDENT)"/>
    <property type="match status" value="1"/>
</dbReference>
<comment type="cofactor">
    <cofactor evidence="1">
        <name>FAD</name>
        <dbReference type="ChEBI" id="CHEBI:57692"/>
    </cofactor>
</comment>
<keyword evidence="10" id="KW-1185">Reference proteome</keyword>
<dbReference type="Pfam" id="PF02852">
    <property type="entry name" value="Pyr_redox_dim"/>
    <property type="match status" value="1"/>
</dbReference>
<sequence length="475" mass="50560">MSDRFLVVGGDAAGMSAAGKAKRDDPDREVVVFERGDWVSYGACGLPYYVKGEIADVSDLVVVEPRKLVEERGIDLRRQQEVVGIDPDRRTVTVEYDGERYEEAYDDLLLATGGRAALPDAPGTDLDGVFAVRNLEAGRALRSYVLHEDGGETATVPAVESEYGAAFRAHISEDDTEVVAVVGANKIGLEMAEAFVARGFEVHVFEAGPHVLPVFGPDVAGVVADHLRERGVTLHLDTTVERLDGEEGRVAAVETNDERTAVDAVLSDVGVEPDTELAASAGLELGANDAVRTDEFGRTDADRVYAAGDCAETRHLLTGERVHWPYALAANRAGRAVGRTVAGTPTPTGGIVGTNVMKAFDREVSRTGLDDEQAREAGFDPVSTTITTITRAHYYPGWSRIVVHATADADSGRLLGASMVGAEGAAHRINSVAAALHARLTVREVGSLDFGYAPPFGPVWDPVLLAAKALGEKME</sequence>
<protein>
    <submittedName>
        <fullName evidence="9">FAD-dependent oxidoreductase</fullName>
    </submittedName>
</protein>
<dbReference type="PRINTS" id="PR00368">
    <property type="entry name" value="FADPNR"/>
</dbReference>
<comment type="similarity">
    <text evidence="2">Belongs to the class-III pyridine nucleotide-disulfide oxidoreductase family.</text>
</comment>
<accession>A0ABD5PZQ5</accession>
<evidence type="ECO:0000259" key="8">
    <source>
        <dbReference type="Pfam" id="PF07992"/>
    </source>
</evidence>